<evidence type="ECO:0000313" key="7">
    <source>
        <dbReference type="EMBL" id="TKA38055.1"/>
    </source>
</evidence>
<dbReference type="PANTHER" id="PTHR43791">
    <property type="entry name" value="PERMEASE-RELATED"/>
    <property type="match status" value="1"/>
</dbReference>
<keyword evidence="4 6" id="KW-1133">Transmembrane helix</keyword>
<comment type="subcellular location">
    <subcellularLocation>
        <location evidence="1">Membrane</location>
        <topology evidence="1">Multi-pass membrane protein</topology>
    </subcellularLocation>
</comment>
<evidence type="ECO:0008006" key="9">
    <source>
        <dbReference type="Google" id="ProtNLM"/>
    </source>
</evidence>
<dbReference type="InterPro" id="IPR011701">
    <property type="entry name" value="MFS"/>
</dbReference>
<evidence type="ECO:0000256" key="4">
    <source>
        <dbReference type="ARBA" id="ARBA00022989"/>
    </source>
</evidence>
<evidence type="ECO:0000256" key="5">
    <source>
        <dbReference type="ARBA" id="ARBA00023136"/>
    </source>
</evidence>
<dbReference type="Gene3D" id="1.20.1250.20">
    <property type="entry name" value="MFS general substrate transporter like domains"/>
    <property type="match status" value="1"/>
</dbReference>
<evidence type="ECO:0000256" key="6">
    <source>
        <dbReference type="SAM" id="Phobius"/>
    </source>
</evidence>
<dbReference type="STRING" id="329885.A0A4U0USR3"/>
<dbReference type="InterPro" id="IPR036259">
    <property type="entry name" value="MFS_trans_sf"/>
</dbReference>
<keyword evidence="3 6" id="KW-0812">Transmembrane</keyword>
<protein>
    <recommendedName>
        <fullName evidence="9">Major facilitator superfamily (MFS) profile domain-containing protein</fullName>
    </recommendedName>
</protein>
<dbReference type="SUPFAM" id="SSF103473">
    <property type="entry name" value="MFS general substrate transporter"/>
    <property type="match status" value="1"/>
</dbReference>
<keyword evidence="5 6" id="KW-0472">Membrane</keyword>
<dbReference type="AlphaFoldDB" id="A0A4U0USR3"/>
<gene>
    <name evidence="7" type="ORF">B0A54_11068</name>
</gene>
<dbReference type="OrthoDB" id="6730379at2759"/>
<evidence type="ECO:0000313" key="8">
    <source>
        <dbReference type="Proteomes" id="UP000310066"/>
    </source>
</evidence>
<evidence type="ECO:0000256" key="2">
    <source>
        <dbReference type="ARBA" id="ARBA00022448"/>
    </source>
</evidence>
<dbReference type="EMBL" id="NAJP01000047">
    <property type="protein sequence ID" value="TKA38055.1"/>
    <property type="molecule type" value="Genomic_DNA"/>
</dbReference>
<dbReference type="GO" id="GO:0022857">
    <property type="term" value="F:transmembrane transporter activity"/>
    <property type="evidence" value="ECO:0007669"/>
    <property type="project" value="InterPro"/>
</dbReference>
<reference evidence="7 8" key="1">
    <citation type="submission" date="2017-03" db="EMBL/GenBank/DDBJ databases">
        <title>Genomes of endolithic fungi from Antarctica.</title>
        <authorList>
            <person name="Coleine C."/>
            <person name="Masonjones S."/>
            <person name="Stajich J.E."/>
        </authorList>
    </citation>
    <scope>NUCLEOTIDE SEQUENCE [LARGE SCALE GENOMIC DNA]</scope>
    <source>
        <strain evidence="7 8">CCFEE 5311</strain>
    </source>
</reference>
<evidence type="ECO:0000256" key="3">
    <source>
        <dbReference type="ARBA" id="ARBA00022692"/>
    </source>
</evidence>
<dbReference type="GO" id="GO:0016020">
    <property type="term" value="C:membrane"/>
    <property type="evidence" value="ECO:0007669"/>
    <property type="project" value="UniProtKB-SubCell"/>
</dbReference>
<dbReference type="Proteomes" id="UP000310066">
    <property type="component" value="Unassembled WGS sequence"/>
</dbReference>
<accession>A0A4U0USR3</accession>
<keyword evidence="2" id="KW-0813">Transport</keyword>
<name>A0A4U0USR3_9PEZI</name>
<dbReference type="Pfam" id="PF07690">
    <property type="entry name" value="MFS_1"/>
    <property type="match status" value="1"/>
</dbReference>
<dbReference type="PANTHER" id="PTHR43791:SF35">
    <property type="entry name" value="MAJOR FACILITATOR SUPERFAMILY (MFS) PROFILE DOMAIN-CONTAINING PROTEIN"/>
    <property type="match status" value="1"/>
</dbReference>
<organism evidence="7 8">
    <name type="scientific">Friedmanniomyces endolithicus</name>
    <dbReference type="NCBI Taxonomy" id="329885"/>
    <lineage>
        <taxon>Eukaryota</taxon>
        <taxon>Fungi</taxon>
        <taxon>Dikarya</taxon>
        <taxon>Ascomycota</taxon>
        <taxon>Pezizomycotina</taxon>
        <taxon>Dothideomycetes</taxon>
        <taxon>Dothideomycetidae</taxon>
        <taxon>Mycosphaerellales</taxon>
        <taxon>Teratosphaeriaceae</taxon>
        <taxon>Friedmanniomyces</taxon>
    </lineage>
</organism>
<comment type="caution">
    <text evidence="7">The sequence shown here is derived from an EMBL/GenBank/DDBJ whole genome shotgun (WGS) entry which is preliminary data.</text>
</comment>
<proteinExistence type="predicted"/>
<feature type="transmembrane region" description="Helical" evidence="6">
    <location>
        <begin position="34"/>
        <end position="54"/>
    </location>
</feature>
<evidence type="ECO:0000256" key="1">
    <source>
        <dbReference type="ARBA" id="ARBA00004141"/>
    </source>
</evidence>
<sequence length="109" mass="12858">MGIWYSMTGYVSIVSPLINYGLGHIHGSLSPWRYMYLVAGAITILWAFVILLLMPPDPIRAKRFTEREKYIAVARMRENNSGVRNTHFKIEQLWETLRDLRFWLCFFMA</sequence>